<sequence length="28" mass="3480">MSKMIIIVKLFFIHRDYVEYYGNHNYKG</sequence>
<dbReference type="AlphaFoldDB" id="A0A382JN69"/>
<name>A0A382JN69_9ZZZZ</name>
<reference evidence="1" key="1">
    <citation type="submission" date="2018-05" db="EMBL/GenBank/DDBJ databases">
        <authorList>
            <person name="Lanie J.A."/>
            <person name="Ng W.-L."/>
            <person name="Kazmierczak K.M."/>
            <person name="Andrzejewski T.M."/>
            <person name="Davidsen T.M."/>
            <person name="Wayne K.J."/>
            <person name="Tettelin H."/>
            <person name="Glass J.I."/>
            <person name="Rusch D."/>
            <person name="Podicherti R."/>
            <person name="Tsui H.-C.T."/>
            <person name="Winkler M.E."/>
        </authorList>
    </citation>
    <scope>NUCLEOTIDE SEQUENCE</scope>
</reference>
<organism evidence="1">
    <name type="scientific">marine metagenome</name>
    <dbReference type="NCBI Taxonomy" id="408172"/>
    <lineage>
        <taxon>unclassified sequences</taxon>
        <taxon>metagenomes</taxon>
        <taxon>ecological metagenomes</taxon>
    </lineage>
</organism>
<proteinExistence type="predicted"/>
<dbReference type="EMBL" id="UINC01075236">
    <property type="protein sequence ID" value="SVC13218.1"/>
    <property type="molecule type" value="Genomic_DNA"/>
</dbReference>
<accession>A0A382JN69</accession>
<protein>
    <submittedName>
        <fullName evidence="1">Uncharacterized protein</fullName>
    </submittedName>
</protein>
<evidence type="ECO:0000313" key="1">
    <source>
        <dbReference type="EMBL" id="SVC13218.1"/>
    </source>
</evidence>
<gene>
    <name evidence="1" type="ORF">METZ01_LOCUS266072</name>
</gene>